<name>A0A843YJB0_9RHOB</name>
<evidence type="ECO:0000313" key="2">
    <source>
        <dbReference type="EMBL" id="MQQ09342.1"/>
    </source>
</evidence>
<gene>
    <name evidence="2" type="ORF">GFB49_12820</name>
</gene>
<feature type="compositionally biased region" description="Acidic residues" evidence="1">
    <location>
        <begin position="154"/>
        <end position="169"/>
    </location>
</feature>
<comment type="caution">
    <text evidence="2">The sequence shown here is derived from an EMBL/GenBank/DDBJ whole genome shotgun (WGS) entry which is preliminary data.</text>
</comment>
<evidence type="ECO:0000256" key="1">
    <source>
        <dbReference type="SAM" id="MobiDB-lite"/>
    </source>
</evidence>
<sequence length="185" mass="19751">MADELPNIDLALGAGSEYMVVVDDAQKASDLGQLLALAPGLLDPEAALVLAQAVNHIAQGHGFSVIEDPAEFASAYQAQLAKEDPSEPWQEGVIRLVDFGVPDFEEIAAPILTGETLVFFARDGFTGLPYRVEVALNPATSVGADDYKALDLEPLGDDEDPFAEEELSDEDKAFLDSLETTTDPD</sequence>
<dbReference type="RefSeq" id="WP_153216279.1">
    <property type="nucleotide sequence ID" value="NZ_WIBF01000007.1"/>
</dbReference>
<dbReference type="AlphaFoldDB" id="A0A843YJB0"/>
<evidence type="ECO:0000313" key="3">
    <source>
        <dbReference type="Proteomes" id="UP000444174"/>
    </source>
</evidence>
<organism evidence="2 3">
    <name type="scientific">Tritonibacter litoralis</name>
    <dbReference type="NCBI Taxonomy" id="2662264"/>
    <lineage>
        <taxon>Bacteria</taxon>
        <taxon>Pseudomonadati</taxon>
        <taxon>Pseudomonadota</taxon>
        <taxon>Alphaproteobacteria</taxon>
        <taxon>Rhodobacterales</taxon>
        <taxon>Paracoccaceae</taxon>
        <taxon>Tritonibacter</taxon>
    </lineage>
</organism>
<dbReference type="Proteomes" id="UP000444174">
    <property type="component" value="Unassembled WGS sequence"/>
</dbReference>
<protein>
    <submittedName>
        <fullName evidence="2">Uncharacterized protein</fullName>
    </submittedName>
</protein>
<accession>A0A843YJB0</accession>
<dbReference type="EMBL" id="WIBF01000007">
    <property type="protein sequence ID" value="MQQ09342.1"/>
    <property type="molecule type" value="Genomic_DNA"/>
</dbReference>
<reference evidence="2 3" key="1">
    <citation type="submission" date="2019-10" db="EMBL/GenBank/DDBJ databases">
        <title>Epibacterium sp. nov., isolated from seawater.</title>
        <authorList>
            <person name="Zhang X."/>
            <person name="Li N."/>
        </authorList>
    </citation>
    <scope>NUCLEOTIDE SEQUENCE [LARGE SCALE GENOMIC DNA]</scope>
    <source>
        <strain evidence="2 3">SM1979</strain>
    </source>
</reference>
<proteinExistence type="predicted"/>
<feature type="region of interest" description="Disordered" evidence="1">
    <location>
        <begin position="151"/>
        <end position="185"/>
    </location>
</feature>
<keyword evidence="3" id="KW-1185">Reference proteome</keyword>